<dbReference type="PROSITE" id="PS50009">
    <property type="entry name" value="RASGEF_CAT"/>
    <property type="match status" value="1"/>
</dbReference>
<feature type="compositionally biased region" description="Basic and acidic residues" evidence="5">
    <location>
        <begin position="324"/>
        <end position="334"/>
    </location>
</feature>
<dbReference type="GO" id="GO:0007265">
    <property type="term" value="P:Ras protein signal transduction"/>
    <property type="evidence" value="ECO:0007669"/>
    <property type="project" value="TreeGrafter"/>
</dbReference>
<dbReference type="SUPFAM" id="SSF48366">
    <property type="entry name" value="Ras GEF"/>
    <property type="match status" value="1"/>
</dbReference>
<dbReference type="CDD" id="cd06224">
    <property type="entry name" value="REM"/>
    <property type="match status" value="1"/>
</dbReference>
<feature type="domain" description="SH3" evidence="6">
    <location>
        <begin position="12"/>
        <end position="71"/>
    </location>
</feature>
<feature type="compositionally biased region" description="Polar residues" evidence="5">
    <location>
        <begin position="126"/>
        <end position="145"/>
    </location>
</feature>
<dbReference type="Gene3D" id="2.30.30.40">
    <property type="entry name" value="SH3 Domains"/>
    <property type="match status" value="1"/>
</dbReference>
<dbReference type="SMART" id="SM00147">
    <property type="entry name" value="RasGEF"/>
    <property type="match status" value="1"/>
</dbReference>
<dbReference type="GO" id="GO:0005085">
    <property type="term" value="F:guanyl-nucleotide exchange factor activity"/>
    <property type="evidence" value="ECO:0007669"/>
    <property type="project" value="UniProtKB-KW"/>
</dbReference>
<dbReference type="PROSITE" id="PS50212">
    <property type="entry name" value="RASGEF_NTER"/>
    <property type="match status" value="1"/>
</dbReference>
<dbReference type="SMART" id="SM00326">
    <property type="entry name" value="SH3"/>
    <property type="match status" value="1"/>
</dbReference>
<dbReference type="PRINTS" id="PR00452">
    <property type="entry name" value="SH3DOMAIN"/>
</dbReference>
<dbReference type="Pfam" id="PF00617">
    <property type="entry name" value="RasGEF"/>
    <property type="match status" value="1"/>
</dbReference>
<feature type="domain" description="Ras-GEF" evidence="7">
    <location>
        <begin position="1073"/>
        <end position="1299"/>
    </location>
</feature>
<evidence type="ECO:0000259" key="6">
    <source>
        <dbReference type="PROSITE" id="PS50002"/>
    </source>
</evidence>
<feature type="compositionally biased region" description="Polar residues" evidence="5">
    <location>
        <begin position="746"/>
        <end position="768"/>
    </location>
</feature>
<dbReference type="SMART" id="SM00229">
    <property type="entry name" value="RasGEFN"/>
    <property type="match status" value="1"/>
</dbReference>
<name>A0A507C7L1_9FUNG</name>
<dbReference type="Gene3D" id="1.10.840.10">
    <property type="entry name" value="Ras guanine-nucleotide exchange factors catalytic domain"/>
    <property type="match status" value="1"/>
</dbReference>
<dbReference type="RefSeq" id="XP_031026065.1">
    <property type="nucleotide sequence ID" value="XM_031168033.1"/>
</dbReference>
<dbReference type="GO" id="GO:0005886">
    <property type="term" value="C:plasma membrane"/>
    <property type="evidence" value="ECO:0007669"/>
    <property type="project" value="TreeGrafter"/>
</dbReference>
<dbReference type="Pfam" id="PF00618">
    <property type="entry name" value="RasGEF_N"/>
    <property type="match status" value="1"/>
</dbReference>
<dbReference type="InterPro" id="IPR000651">
    <property type="entry name" value="Ras-like_Gua-exchang_fac_N"/>
</dbReference>
<keyword evidence="10" id="KW-1185">Reference proteome</keyword>
<accession>A0A507C7L1</accession>
<evidence type="ECO:0000259" key="8">
    <source>
        <dbReference type="PROSITE" id="PS50212"/>
    </source>
</evidence>
<dbReference type="CDD" id="cd00155">
    <property type="entry name" value="RasGEF"/>
    <property type="match status" value="1"/>
</dbReference>
<comment type="caution">
    <text evidence="9">The sequence shown here is derived from an EMBL/GenBank/DDBJ whole genome shotgun (WGS) entry which is preliminary data.</text>
</comment>
<dbReference type="GeneID" id="42003330"/>
<keyword evidence="2 3" id="KW-0344">Guanine-nucleotide releasing factor</keyword>
<dbReference type="FunFam" id="2.30.30.40:FF:000072">
    <property type="entry name" value="Unconventional Myosin IB"/>
    <property type="match status" value="1"/>
</dbReference>
<feature type="region of interest" description="Disordered" evidence="5">
    <location>
        <begin position="262"/>
        <end position="344"/>
    </location>
</feature>
<evidence type="ECO:0000313" key="10">
    <source>
        <dbReference type="Proteomes" id="UP000319731"/>
    </source>
</evidence>
<evidence type="ECO:0000256" key="2">
    <source>
        <dbReference type="ARBA" id="ARBA00022658"/>
    </source>
</evidence>
<dbReference type="Pfam" id="PF25006">
    <property type="entry name" value="DUF7783"/>
    <property type="match status" value="1"/>
</dbReference>
<keyword evidence="1 4" id="KW-0728">SH3 domain</keyword>
<dbReference type="InterPro" id="IPR008937">
    <property type="entry name" value="Ras-like_GEF"/>
</dbReference>
<dbReference type="InterPro" id="IPR023578">
    <property type="entry name" value="Ras_GEF_dom_sf"/>
</dbReference>
<evidence type="ECO:0000256" key="3">
    <source>
        <dbReference type="PROSITE-ProRule" id="PRU00168"/>
    </source>
</evidence>
<dbReference type="InterPro" id="IPR001452">
    <property type="entry name" value="SH3_domain"/>
</dbReference>
<evidence type="ECO:0008006" key="11">
    <source>
        <dbReference type="Google" id="ProtNLM"/>
    </source>
</evidence>
<dbReference type="InterPro" id="IPR056685">
    <property type="entry name" value="DUF7783"/>
</dbReference>
<dbReference type="PANTHER" id="PTHR23113">
    <property type="entry name" value="GUANINE NUCLEOTIDE EXCHANGE FACTOR"/>
    <property type="match status" value="1"/>
</dbReference>
<dbReference type="Proteomes" id="UP000319731">
    <property type="component" value="Unassembled WGS sequence"/>
</dbReference>
<dbReference type="SUPFAM" id="SSF50044">
    <property type="entry name" value="SH3-domain"/>
    <property type="match status" value="1"/>
</dbReference>
<evidence type="ECO:0000256" key="1">
    <source>
        <dbReference type="ARBA" id="ARBA00022443"/>
    </source>
</evidence>
<organism evidence="9 10">
    <name type="scientific">Synchytrium microbalum</name>
    <dbReference type="NCBI Taxonomy" id="1806994"/>
    <lineage>
        <taxon>Eukaryota</taxon>
        <taxon>Fungi</taxon>
        <taxon>Fungi incertae sedis</taxon>
        <taxon>Chytridiomycota</taxon>
        <taxon>Chytridiomycota incertae sedis</taxon>
        <taxon>Chytridiomycetes</taxon>
        <taxon>Synchytriales</taxon>
        <taxon>Synchytriaceae</taxon>
        <taxon>Synchytrium</taxon>
    </lineage>
</organism>
<reference evidence="9 10" key="1">
    <citation type="journal article" date="2019" name="Sci. Rep.">
        <title>Comparative genomics of chytrid fungi reveal insights into the obligate biotrophic and pathogenic lifestyle of Synchytrium endobioticum.</title>
        <authorList>
            <person name="van de Vossenberg B.T.L.H."/>
            <person name="Warris S."/>
            <person name="Nguyen H.D.T."/>
            <person name="van Gent-Pelzer M.P.E."/>
            <person name="Joly D.L."/>
            <person name="van de Geest H.C."/>
            <person name="Bonants P.J.M."/>
            <person name="Smith D.S."/>
            <person name="Levesque C.A."/>
            <person name="van der Lee T.A.J."/>
        </authorList>
    </citation>
    <scope>NUCLEOTIDE SEQUENCE [LARGE SCALE GENOMIC DNA]</scope>
    <source>
        <strain evidence="9 10">JEL517</strain>
    </source>
</reference>
<proteinExistence type="predicted"/>
<feature type="region of interest" description="Disordered" evidence="5">
    <location>
        <begin position="741"/>
        <end position="833"/>
    </location>
</feature>
<dbReference type="PROSITE" id="PS50002">
    <property type="entry name" value="SH3"/>
    <property type="match status" value="1"/>
</dbReference>
<feature type="domain" description="N-terminal Ras-GEF" evidence="8">
    <location>
        <begin position="905"/>
        <end position="1036"/>
    </location>
</feature>
<evidence type="ECO:0000256" key="5">
    <source>
        <dbReference type="SAM" id="MobiDB-lite"/>
    </source>
</evidence>
<dbReference type="PANTHER" id="PTHR23113:SF354">
    <property type="entry name" value="BUD SITE SELECTION PROTEIN 5"/>
    <property type="match status" value="1"/>
</dbReference>
<dbReference type="InterPro" id="IPR001895">
    <property type="entry name" value="RASGEF_cat_dom"/>
</dbReference>
<evidence type="ECO:0000313" key="9">
    <source>
        <dbReference type="EMBL" id="TPX35592.1"/>
    </source>
</evidence>
<dbReference type="InterPro" id="IPR036028">
    <property type="entry name" value="SH3-like_dom_sf"/>
</dbReference>
<dbReference type="InterPro" id="IPR036964">
    <property type="entry name" value="RASGEF_cat_dom_sf"/>
</dbReference>
<evidence type="ECO:0000256" key="4">
    <source>
        <dbReference type="PROSITE-ProRule" id="PRU00192"/>
    </source>
</evidence>
<sequence>MPPPASRISKKRYIDIVEAIYDYESADDSCLSFKRGEILRVYAKDNSGWWDGVGNEKRGWFPSNFVTSIKDQDRRASSSNSLASVGSSFAALSMESTSIAPLPLATLDDSPPAHANDVKRELPRPVSTSTPSLATTGRETLNDTNAPGRPASEAALLQLESLERALSLILNGGGDISVLSETVAGSMPSSSNTVAKTAATVVAPDAEPKIPSPTMPLPPIANAETINVEPVEKSLSGTNSPIPAKRIIDISIEEYTVVKQVEPSKETTIDPPKNVKATESPKTNVEAKPTVDEPESSPRATESPKVKDSEPSPQTVESPNAKPAVKEASPKAEDSLAPLVIPSPAMSGSTIVKERTLSSPVKEALAMFESKALEGKKTPPPTITVPSLAPTGGIHDIKANNPLEHPISPRIPTVSPAKEPTSANVMSWDLLADNIVHALSDLNGTNTLQERGKYLGSANNVVATVRYMLECAGITSKSSHVVSLPSIKTHYKNLTPSLSRLVLTAKVASGISPPADAADKVKEAAGQLLDVIRDFVNAGKTAGVKLIPRPPPQKDVNESKEISDVEMVARLEVFKPAISGGLRELVRLAELGHNEPINPDALAECARSTVTDIGQLLSMLEDIPVVEVPDLNAALKTFRARRDFLYSLVNDLVSAVRLCADEFAPISAIADLVDISNAVQHAVLDTIISTKTLIHQKEAYEQKVLNSGEFKSLTDLLSSPSRRNADKVNWALVQNKLTLPRGGRAASTQPSTPSSIVAESTFTRSPSVPSHKPLTPSSMASSYDLPTRDTDTDSNSRPGSAFSSQNDISIMSGRHSAYDGSSDEDELFDTSSRSTSVLSKGNFKTMKLRDKKVSLSSDVSTGSSKLLAFFGADSSESVARASMEIRKKAWFLEYDSPSNDISFNMEGQVNGGTFPSLVERLTIHDVPVDPHFMSAFLMMFRSFGTPSDLVDLLIKRFFIEPPVGMVDDEVKVWKEKKQTPIRLRVYNAFKTWLETFWNESTDTPMLTRIHEFAEGPMTDHMPKIGVRLAELCRKQAEGTLKPATKKTFSAVSQDGPTPIVPRSFKRVTLHDLDHLELARQLTLMEVKMFYAIEAKELINQEWAKGKTNSCAIHITGWVAESILLDHDVKKRASTLKYFIKVGDRLMNMNNFNTLLAILSALNSSTISRLRKTWDLLSEKTRKTFELLKASTDHSKNYAVYRQHLRTCSPPCLPFLGVYLTDLTFCEDGNPNKRNDGRLINFDKYSKSARIILDVQKYQNDRYNFIEVVDLQEWLLKQLERSEKVNATDLYRVSLALEPKEETRN</sequence>
<dbReference type="CDD" id="cd11883">
    <property type="entry name" value="SH3_Sdc25"/>
    <property type="match status" value="1"/>
</dbReference>
<feature type="region of interest" description="Disordered" evidence="5">
    <location>
        <begin position="104"/>
        <end position="149"/>
    </location>
</feature>
<evidence type="ECO:0000259" key="7">
    <source>
        <dbReference type="PROSITE" id="PS50009"/>
    </source>
</evidence>
<dbReference type="STRING" id="1806994.A0A507C7L1"/>
<dbReference type="Gene3D" id="1.20.870.10">
    <property type="entry name" value="Son of sevenless (SoS) protein Chain: S domain 1"/>
    <property type="match status" value="1"/>
</dbReference>
<feature type="compositionally biased region" description="Polar residues" evidence="5">
    <location>
        <begin position="793"/>
        <end position="809"/>
    </location>
</feature>
<dbReference type="Pfam" id="PF00018">
    <property type="entry name" value="SH3_1"/>
    <property type="match status" value="1"/>
</dbReference>
<gene>
    <name evidence="9" type="ORF">SmJEL517_g02105</name>
</gene>
<dbReference type="OrthoDB" id="546434at2759"/>
<dbReference type="EMBL" id="QEAO01000008">
    <property type="protein sequence ID" value="TPX35592.1"/>
    <property type="molecule type" value="Genomic_DNA"/>
</dbReference>
<protein>
    <recommendedName>
        <fullName evidence="11">Ras GEF</fullName>
    </recommendedName>
</protein>